<name>A0ABW8N7R7_9MICC</name>
<evidence type="ECO:0000313" key="2">
    <source>
        <dbReference type="EMBL" id="MFK4639609.1"/>
    </source>
</evidence>
<accession>A0ABW8N7R7</accession>
<proteinExistence type="predicted"/>
<feature type="region of interest" description="Disordered" evidence="1">
    <location>
        <begin position="1"/>
        <end position="51"/>
    </location>
</feature>
<evidence type="ECO:0000313" key="3">
    <source>
        <dbReference type="Proteomes" id="UP001620520"/>
    </source>
</evidence>
<organism evidence="2 3">
    <name type="scientific">Paenarthrobacter histidinolovorans</name>
    <dbReference type="NCBI Taxonomy" id="43664"/>
    <lineage>
        <taxon>Bacteria</taxon>
        <taxon>Bacillati</taxon>
        <taxon>Actinomycetota</taxon>
        <taxon>Actinomycetes</taxon>
        <taxon>Micrococcales</taxon>
        <taxon>Micrococcaceae</taxon>
        <taxon>Paenarthrobacter</taxon>
    </lineage>
</organism>
<keyword evidence="3" id="KW-1185">Reference proteome</keyword>
<comment type="caution">
    <text evidence="2">The sequence shown here is derived from an EMBL/GenBank/DDBJ whole genome shotgun (WGS) entry which is preliminary data.</text>
</comment>
<protein>
    <submittedName>
        <fullName evidence="2">Uncharacterized protein</fullName>
    </submittedName>
</protein>
<reference evidence="2 3" key="1">
    <citation type="submission" date="2024-10" db="EMBL/GenBank/DDBJ databases">
        <title>Novel secondary metabolite-producing bacteria for plant disease control.</title>
        <authorList>
            <person name="Chevrette M."/>
        </authorList>
    </citation>
    <scope>NUCLEOTIDE SEQUENCE [LARGE SCALE GENOMIC DNA]</scope>
    <source>
        <strain evidence="2 3">J30 TE3557</strain>
    </source>
</reference>
<evidence type="ECO:0000256" key="1">
    <source>
        <dbReference type="SAM" id="MobiDB-lite"/>
    </source>
</evidence>
<sequence>MRKLAASNPKAPRRANSSSGGGSGGEAAAATGTKAMAVQRPPETGSTAPVM</sequence>
<gene>
    <name evidence="2" type="ORF">ABIA52_002498</name>
</gene>
<dbReference type="EMBL" id="JBIYEW010000003">
    <property type="protein sequence ID" value="MFK4639609.1"/>
    <property type="molecule type" value="Genomic_DNA"/>
</dbReference>
<dbReference type="Proteomes" id="UP001620520">
    <property type="component" value="Unassembled WGS sequence"/>
</dbReference>